<name>A0A0A2A7P8_PROMR</name>
<evidence type="ECO:0000259" key="5">
    <source>
        <dbReference type="Pfam" id="PF00487"/>
    </source>
</evidence>
<dbReference type="Proteomes" id="UP000030355">
    <property type="component" value="Unassembled WGS sequence"/>
</dbReference>
<comment type="cofactor">
    <cofactor evidence="1">
        <name>Fe(2+)</name>
        <dbReference type="ChEBI" id="CHEBI:29033"/>
    </cofactor>
</comment>
<comment type="caution">
    <text evidence="6">The sequence shown here is derived from an EMBL/GenBank/DDBJ whole genome shotgun (WGS) entry which is preliminary data.</text>
</comment>
<reference evidence="7" key="1">
    <citation type="journal article" date="2014" name="Sci. Data">
        <title>Genomes of diverse isolates of the marine cyanobacterium Prochlorococcus.</title>
        <authorList>
            <person name="Biller S."/>
            <person name="Berube P."/>
            <person name="Thompson J."/>
            <person name="Kelly L."/>
            <person name="Roggensack S."/>
            <person name="Awad L."/>
            <person name="Roache-Johnson K."/>
            <person name="Ding H."/>
            <person name="Giovannoni S.J."/>
            <person name="Moore L.R."/>
            <person name="Chisholm S.W."/>
        </authorList>
    </citation>
    <scope>NUCLEOTIDE SEQUENCE [LARGE SCALE GENOMIC DNA]</scope>
    <source>
        <strain evidence="7">MIT 9201</strain>
    </source>
</reference>
<organism evidence="6 7">
    <name type="scientific">Prochlorococcus marinus str. MIT 9201</name>
    <dbReference type="NCBI Taxonomy" id="93057"/>
    <lineage>
        <taxon>Bacteria</taxon>
        <taxon>Bacillati</taxon>
        <taxon>Cyanobacteriota</taxon>
        <taxon>Cyanophyceae</taxon>
        <taxon>Synechococcales</taxon>
        <taxon>Prochlorococcaceae</taxon>
        <taxon>Prochlorococcus</taxon>
    </lineage>
</organism>
<keyword evidence="4" id="KW-0812">Transmembrane</keyword>
<gene>
    <name evidence="6" type="ORF">EU95_0404</name>
</gene>
<keyword evidence="3" id="KW-0408">Iron</keyword>
<dbReference type="GO" id="GO:0016491">
    <property type="term" value="F:oxidoreductase activity"/>
    <property type="evidence" value="ECO:0007669"/>
    <property type="project" value="UniProtKB-KW"/>
</dbReference>
<dbReference type="AlphaFoldDB" id="A0A0A2A7P8"/>
<keyword evidence="4" id="KW-0472">Membrane</keyword>
<accession>A0A0A2A7P8</accession>
<dbReference type="eggNOG" id="COG3239">
    <property type="taxonomic scope" value="Bacteria"/>
</dbReference>
<dbReference type="RefSeq" id="WP_032521599.1">
    <property type="nucleotide sequence ID" value="NZ_CP138977.1"/>
</dbReference>
<dbReference type="PANTHER" id="PTHR32100">
    <property type="entry name" value="OMEGA-6 FATTY ACID DESATURASE, CHLOROPLASTIC"/>
    <property type="match status" value="1"/>
</dbReference>
<feature type="transmembrane region" description="Helical" evidence="4">
    <location>
        <begin position="46"/>
        <end position="64"/>
    </location>
</feature>
<proteinExistence type="inferred from homology"/>
<dbReference type="OrthoDB" id="9769653at2"/>
<evidence type="ECO:0000256" key="4">
    <source>
        <dbReference type="SAM" id="Phobius"/>
    </source>
</evidence>
<evidence type="ECO:0000256" key="2">
    <source>
        <dbReference type="ARBA" id="ARBA00008749"/>
    </source>
</evidence>
<evidence type="ECO:0000313" key="6">
    <source>
        <dbReference type="EMBL" id="KGF96519.1"/>
    </source>
</evidence>
<keyword evidence="6" id="KW-0560">Oxidoreductase</keyword>
<evidence type="ECO:0000256" key="3">
    <source>
        <dbReference type="ARBA" id="ARBA00023004"/>
    </source>
</evidence>
<feature type="transmembrane region" description="Helical" evidence="4">
    <location>
        <begin position="228"/>
        <end position="247"/>
    </location>
</feature>
<feature type="transmembrane region" description="Helical" evidence="4">
    <location>
        <begin position="71"/>
        <end position="89"/>
    </location>
</feature>
<comment type="similarity">
    <text evidence="2">Belongs to the fatty acid desaturase type 2 family.</text>
</comment>
<feature type="transmembrane region" description="Helical" evidence="4">
    <location>
        <begin position="254"/>
        <end position="275"/>
    </location>
</feature>
<feature type="transmembrane region" description="Helical" evidence="4">
    <location>
        <begin position="176"/>
        <end position="194"/>
    </location>
</feature>
<dbReference type="GO" id="GO:0006629">
    <property type="term" value="P:lipid metabolic process"/>
    <property type="evidence" value="ECO:0007669"/>
    <property type="project" value="InterPro"/>
</dbReference>
<sequence length="393" mass="44554">MSNIKFSGLKGRALAIENKDVPSIKEFKDVIPDQYLNCDTKTSLRYLLQSAFIQSIVVAIGLSIPFTPKMIPIWIIYSLLSGTTAMGFWVIAHECGHGAFSKNKTLETIIGYLLHSLLLVPYFSWQRSHAVHHRFTNNVTNGETHVPLVINGNGVTEKVGGEKELNFSNSLGKKNYGILQLVLHLIFGWPAYLLTGSTGGLKYGTSNHFWPIKPFSRALWPSIWTKKVWISDIGVAVTLLSIFYFIFKYGLFPVFALYFGPLLVVNCWLVVYTWLHHTDSDVPHLSNKEFSFMRGAFLSIDRPYGKILNFLHHNIGSSHVVHHVCPTIPHYHAKKATILIKKAFKKAYLFNPDPIHKALWNIACNCVAVKLEINKGIYIWQSSYNKKGLKTYE</sequence>
<dbReference type="CDD" id="cd03507">
    <property type="entry name" value="Delta12-FADS-like"/>
    <property type="match status" value="1"/>
</dbReference>
<protein>
    <submittedName>
        <fullName evidence="6">Fatty acid desaturase</fullName>
        <ecNumber evidence="6">1.14.99.-</ecNumber>
    </submittedName>
</protein>
<dbReference type="STRING" id="93057.EU95_0404"/>
<feature type="domain" description="Fatty acid desaturase" evidence="5">
    <location>
        <begin position="74"/>
        <end position="348"/>
    </location>
</feature>
<dbReference type="InterPro" id="IPR012171">
    <property type="entry name" value="Fatty_acid_desaturase"/>
</dbReference>
<dbReference type="Pfam" id="PF00487">
    <property type="entry name" value="FA_desaturase"/>
    <property type="match status" value="1"/>
</dbReference>
<dbReference type="EMBL" id="JNAL01000007">
    <property type="protein sequence ID" value="KGF96519.1"/>
    <property type="molecule type" value="Genomic_DNA"/>
</dbReference>
<dbReference type="EC" id="1.14.99.-" evidence="6"/>
<evidence type="ECO:0000313" key="7">
    <source>
        <dbReference type="Proteomes" id="UP000030355"/>
    </source>
</evidence>
<evidence type="ECO:0000256" key="1">
    <source>
        <dbReference type="ARBA" id="ARBA00001954"/>
    </source>
</evidence>
<keyword evidence="4" id="KW-1133">Transmembrane helix</keyword>
<dbReference type="InterPro" id="IPR005804">
    <property type="entry name" value="FA_desaturase_dom"/>
</dbReference>